<reference evidence="1 2" key="1">
    <citation type="journal article" date="2021" name="BMC Genomics">
        <title>Datura genome reveals duplications of psychoactive alkaloid biosynthetic genes and high mutation rate following tissue culture.</title>
        <authorList>
            <person name="Rajewski A."/>
            <person name="Carter-House D."/>
            <person name="Stajich J."/>
            <person name="Litt A."/>
        </authorList>
    </citation>
    <scope>NUCLEOTIDE SEQUENCE [LARGE SCALE GENOMIC DNA]</scope>
    <source>
        <strain evidence="1">AR-01</strain>
    </source>
</reference>
<evidence type="ECO:0000313" key="1">
    <source>
        <dbReference type="EMBL" id="MCD7448071.1"/>
    </source>
</evidence>
<organism evidence="1 2">
    <name type="scientific">Datura stramonium</name>
    <name type="common">Jimsonweed</name>
    <name type="synonym">Common thornapple</name>
    <dbReference type="NCBI Taxonomy" id="4076"/>
    <lineage>
        <taxon>Eukaryota</taxon>
        <taxon>Viridiplantae</taxon>
        <taxon>Streptophyta</taxon>
        <taxon>Embryophyta</taxon>
        <taxon>Tracheophyta</taxon>
        <taxon>Spermatophyta</taxon>
        <taxon>Magnoliopsida</taxon>
        <taxon>eudicotyledons</taxon>
        <taxon>Gunneridae</taxon>
        <taxon>Pentapetalae</taxon>
        <taxon>asterids</taxon>
        <taxon>lamiids</taxon>
        <taxon>Solanales</taxon>
        <taxon>Solanaceae</taxon>
        <taxon>Solanoideae</taxon>
        <taxon>Datureae</taxon>
        <taxon>Datura</taxon>
    </lineage>
</organism>
<dbReference type="PANTHER" id="PTHR33384:SF22">
    <property type="match status" value="1"/>
</dbReference>
<dbReference type="Proteomes" id="UP000823775">
    <property type="component" value="Unassembled WGS sequence"/>
</dbReference>
<protein>
    <submittedName>
        <fullName evidence="1">Uncharacterized protein</fullName>
    </submittedName>
</protein>
<name>A0ABS8RMP9_DATST</name>
<dbReference type="PANTHER" id="PTHR33384">
    <property type="entry name" value="EXPRESSED PROTEIN"/>
    <property type="match status" value="1"/>
</dbReference>
<gene>
    <name evidence="1" type="ORF">HAX54_037773</name>
</gene>
<dbReference type="EMBL" id="JACEIK010000051">
    <property type="protein sequence ID" value="MCD7448071.1"/>
    <property type="molecule type" value="Genomic_DNA"/>
</dbReference>
<keyword evidence="2" id="KW-1185">Reference proteome</keyword>
<evidence type="ECO:0000313" key="2">
    <source>
        <dbReference type="Proteomes" id="UP000823775"/>
    </source>
</evidence>
<proteinExistence type="predicted"/>
<sequence>MGFLERFPGSNGVVCPKPRRGGHGLFNFASVQPTNPLSPILHCSKSSTASNPLIQDVHFGDNNFAAPIPPIPKSATPSPPFSSSGRVTGGGCVRMKFGNNSAPVKIEGFNCRGISAVA</sequence>
<comment type="caution">
    <text evidence="1">The sequence shown here is derived from an EMBL/GenBank/DDBJ whole genome shotgun (WGS) entry which is preliminary data.</text>
</comment>
<accession>A0ABS8RMP9</accession>